<evidence type="ECO:0000313" key="3">
    <source>
        <dbReference type="Proteomes" id="UP000031668"/>
    </source>
</evidence>
<feature type="signal peptide" evidence="1">
    <location>
        <begin position="1"/>
        <end position="28"/>
    </location>
</feature>
<accession>A0A0C2MGG3</accession>
<protein>
    <submittedName>
        <fullName evidence="2">Uncharacterized protein</fullName>
    </submittedName>
</protein>
<name>A0A0C2MGG3_THEKT</name>
<proteinExistence type="predicted"/>
<keyword evidence="1" id="KW-0732">Signal</keyword>
<sequence>MWFYHKLGRNISLCILILVNFKWTVVLENEYEGEQESAINNDFYRRFEMAVSNFKPNLETHIKQICDSNIKNCFVLTYTRFNHVSENRKIYLADEYDVDIGLHLFHTEVWREPENVDSINNVLVMKIEINNNLTGKTKTLHDWKFENMISLTNDTEKRIWIDFRGSKTSFVNKNENGTFGIYVSYRCQGYTGVNCQWACQQNDKFECDWETGQKWCVDQRFNNAPKCDTSEPCSPEQKKMCHKESKCVKITSDVFVVKDSMENIARLPIVIFTAIRYMENVTKMIYVNAWLVIKEINIATKQSVRWMVMYAKTEPRALFLRMNTCVHAISKDILVCFVNLTANRFVKKEYALQQMYCEFFIRNFIRSAAAWMDMAVKTVGLRLKLFIKNTLLKPKGKKMTEFIYTPQSVY</sequence>
<gene>
    <name evidence="2" type="ORF">RF11_02263</name>
</gene>
<evidence type="ECO:0000256" key="1">
    <source>
        <dbReference type="SAM" id="SignalP"/>
    </source>
</evidence>
<feature type="chain" id="PRO_5002164339" evidence="1">
    <location>
        <begin position="29"/>
        <end position="410"/>
    </location>
</feature>
<dbReference type="EMBL" id="JWZT01004669">
    <property type="protein sequence ID" value="KII63454.1"/>
    <property type="molecule type" value="Genomic_DNA"/>
</dbReference>
<dbReference type="Proteomes" id="UP000031668">
    <property type="component" value="Unassembled WGS sequence"/>
</dbReference>
<dbReference type="AlphaFoldDB" id="A0A0C2MGG3"/>
<comment type="caution">
    <text evidence="2">The sequence shown here is derived from an EMBL/GenBank/DDBJ whole genome shotgun (WGS) entry which is preliminary data.</text>
</comment>
<organism evidence="2 3">
    <name type="scientific">Thelohanellus kitauei</name>
    <name type="common">Myxosporean</name>
    <dbReference type="NCBI Taxonomy" id="669202"/>
    <lineage>
        <taxon>Eukaryota</taxon>
        <taxon>Metazoa</taxon>
        <taxon>Cnidaria</taxon>
        <taxon>Myxozoa</taxon>
        <taxon>Myxosporea</taxon>
        <taxon>Bivalvulida</taxon>
        <taxon>Platysporina</taxon>
        <taxon>Myxobolidae</taxon>
        <taxon>Thelohanellus</taxon>
    </lineage>
</organism>
<reference evidence="2 3" key="1">
    <citation type="journal article" date="2014" name="Genome Biol. Evol.">
        <title>The genome of the myxosporean Thelohanellus kitauei shows adaptations to nutrient acquisition within its fish host.</title>
        <authorList>
            <person name="Yang Y."/>
            <person name="Xiong J."/>
            <person name="Zhou Z."/>
            <person name="Huo F."/>
            <person name="Miao W."/>
            <person name="Ran C."/>
            <person name="Liu Y."/>
            <person name="Zhang J."/>
            <person name="Feng J."/>
            <person name="Wang M."/>
            <person name="Wang M."/>
            <person name="Wang L."/>
            <person name="Yao B."/>
        </authorList>
    </citation>
    <scope>NUCLEOTIDE SEQUENCE [LARGE SCALE GENOMIC DNA]</scope>
    <source>
        <strain evidence="2">Wuqing</strain>
    </source>
</reference>
<keyword evidence="3" id="KW-1185">Reference proteome</keyword>
<evidence type="ECO:0000313" key="2">
    <source>
        <dbReference type="EMBL" id="KII63454.1"/>
    </source>
</evidence>